<dbReference type="AlphaFoldDB" id="A0A080ZID7"/>
<comment type="caution">
    <text evidence="1">The sequence shown here is derived from an EMBL/GenBank/DDBJ whole genome shotgun (WGS) entry which is preliminary data.</text>
</comment>
<protein>
    <submittedName>
        <fullName evidence="1">Uncharacterized protein</fullName>
    </submittedName>
</protein>
<proteinExistence type="predicted"/>
<reference evidence="1 2" key="1">
    <citation type="submission" date="2013-11" db="EMBL/GenBank/DDBJ databases">
        <title>The Genome Sequence of Phytophthora parasitica P1976.</title>
        <authorList>
            <consortium name="The Broad Institute Genomics Platform"/>
            <person name="Russ C."/>
            <person name="Tyler B."/>
            <person name="Panabieres F."/>
            <person name="Shan W."/>
            <person name="Tripathy S."/>
            <person name="Grunwald N."/>
            <person name="Machado M."/>
            <person name="Johnson C.S."/>
            <person name="Walker B."/>
            <person name="Young S."/>
            <person name="Zeng Q."/>
            <person name="Gargeya S."/>
            <person name="Fitzgerald M."/>
            <person name="Haas B."/>
            <person name="Abouelleil A."/>
            <person name="Allen A.W."/>
            <person name="Alvarado L."/>
            <person name="Arachchi H.M."/>
            <person name="Berlin A.M."/>
            <person name="Chapman S.B."/>
            <person name="Gainer-Dewar J."/>
            <person name="Goldberg J."/>
            <person name="Griggs A."/>
            <person name="Gujja S."/>
            <person name="Hansen M."/>
            <person name="Howarth C."/>
            <person name="Imamovic A."/>
            <person name="Ireland A."/>
            <person name="Larimer J."/>
            <person name="McCowan C."/>
            <person name="Murphy C."/>
            <person name="Pearson M."/>
            <person name="Poon T.W."/>
            <person name="Priest M."/>
            <person name="Roberts A."/>
            <person name="Saif S."/>
            <person name="Shea T."/>
            <person name="Sisk P."/>
            <person name="Sykes S."/>
            <person name="Wortman J."/>
            <person name="Nusbaum C."/>
            <person name="Birren B."/>
        </authorList>
    </citation>
    <scope>NUCLEOTIDE SEQUENCE [LARGE SCALE GENOMIC DNA]</scope>
    <source>
        <strain evidence="1 2">P1976</strain>
    </source>
</reference>
<evidence type="ECO:0000313" key="2">
    <source>
        <dbReference type="Proteomes" id="UP000028582"/>
    </source>
</evidence>
<evidence type="ECO:0000313" key="1">
    <source>
        <dbReference type="EMBL" id="ETO66398.1"/>
    </source>
</evidence>
<accession>A0A080ZID7</accession>
<gene>
    <name evidence="1" type="ORF">F444_16434</name>
</gene>
<dbReference type="Proteomes" id="UP000028582">
    <property type="component" value="Unassembled WGS sequence"/>
</dbReference>
<sequence length="31" mass="3687">MMLSKLYTRAPKRAEDLSCVTMQSSYWKFNT</sequence>
<dbReference type="EMBL" id="ANJA01003037">
    <property type="protein sequence ID" value="ETO66398.1"/>
    <property type="molecule type" value="Genomic_DNA"/>
</dbReference>
<organism evidence="1 2">
    <name type="scientific">Phytophthora nicotianae P1976</name>
    <dbReference type="NCBI Taxonomy" id="1317066"/>
    <lineage>
        <taxon>Eukaryota</taxon>
        <taxon>Sar</taxon>
        <taxon>Stramenopiles</taxon>
        <taxon>Oomycota</taxon>
        <taxon>Peronosporomycetes</taxon>
        <taxon>Peronosporales</taxon>
        <taxon>Peronosporaceae</taxon>
        <taxon>Phytophthora</taxon>
    </lineage>
</organism>
<name>A0A080ZID7_PHYNI</name>